<dbReference type="InterPro" id="IPR042104">
    <property type="entry name" value="PKS_dehydratase_sf"/>
</dbReference>
<evidence type="ECO:0000259" key="7">
    <source>
        <dbReference type="PROSITE" id="PS52004"/>
    </source>
</evidence>
<dbReference type="PROSITE" id="PS00012">
    <property type="entry name" value="PHOSPHOPANTETHEINE"/>
    <property type="match status" value="1"/>
</dbReference>
<dbReference type="InterPro" id="IPR049900">
    <property type="entry name" value="PKS_mFAS_DH"/>
</dbReference>
<dbReference type="InterPro" id="IPR030918">
    <property type="entry name" value="PT_fungal_PKS"/>
</dbReference>
<dbReference type="PROSITE" id="PS52019">
    <property type="entry name" value="PKS_MFAS_DH"/>
    <property type="match status" value="1"/>
</dbReference>
<feature type="active site" description="Proton acceptor; for dehydratase activity" evidence="4">
    <location>
        <position position="1320"/>
    </location>
</feature>
<dbReference type="Pfam" id="PF00975">
    <property type="entry name" value="Thioesterase"/>
    <property type="match status" value="1"/>
</dbReference>
<dbReference type="EMBL" id="JAAAPX010000040">
    <property type="protein sequence ID" value="KAF4238144.1"/>
    <property type="molecule type" value="Genomic_DNA"/>
</dbReference>
<feature type="compositionally biased region" description="Basic and acidic residues" evidence="5">
    <location>
        <begin position="1615"/>
        <end position="1628"/>
    </location>
</feature>
<reference evidence="9" key="2">
    <citation type="submission" date="2020-04" db="EMBL/GenBank/DDBJ databases">
        <authorList>
            <person name="Santos R.A.C."/>
            <person name="Steenwyk J.L."/>
            <person name="Rivero-Menendez O."/>
            <person name="Mead M.E."/>
            <person name="Silva L.P."/>
            <person name="Bastos R.W."/>
            <person name="Alastruey-Izquierdo A."/>
            <person name="Goldman G.H."/>
            <person name="Rokas A."/>
        </authorList>
    </citation>
    <scope>NUCLEOTIDE SEQUENCE</scope>
    <source>
        <strain evidence="9">CNM-CM6805</strain>
    </source>
</reference>
<dbReference type="InterPro" id="IPR029058">
    <property type="entry name" value="AB_hydrolase_fold"/>
</dbReference>
<feature type="region of interest" description="N-terminal hotdog fold" evidence="4">
    <location>
        <begin position="1288"/>
        <end position="1422"/>
    </location>
</feature>
<name>A0A8H4M598_9EURO</name>
<dbReference type="FunFam" id="3.40.366.10:FF:000002">
    <property type="entry name" value="Probable polyketide synthase 2"/>
    <property type="match status" value="1"/>
</dbReference>
<dbReference type="PROSITE" id="PS52004">
    <property type="entry name" value="KS3_2"/>
    <property type="match status" value="1"/>
</dbReference>
<evidence type="ECO:0000313" key="10">
    <source>
        <dbReference type="Proteomes" id="UP000653565"/>
    </source>
</evidence>
<feature type="active site" description="Proton donor; for dehydratase activity" evidence="4">
    <location>
        <position position="1510"/>
    </location>
</feature>
<dbReference type="Gene3D" id="3.40.50.720">
    <property type="entry name" value="NAD(P)-binding Rossmann-like Domain"/>
    <property type="match status" value="1"/>
</dbReference>
<dbReference type="SUPFAM" id="SSF51735">
    <property type="entry name" value="NAD(P)-binding Rossmann-fold domains"/>
    <property type="match status" value="1"/>
</dbReference>
<dbReference type="Gene3D" id="3.40.50.1820">
    <property type="entry name" value="alpha/beta hydrolase"/>
    <property type="match status" value="1"/>
</dbReference>
<dbReference type="GO" id="GO:0006633">
    <property type="term" value="P:fatty acid biosynthetic process"/>
    <property type="evidence" value="ECO:0007669"/>
    <property type="project" value="InterPro"/>
</dbReference>
<dbReference type="Pfam" id="PF00698">
    <property type="entry name" value="Acyl_transf_1"/>
    <property type="match status" value="1"/>
</dbReference>
<feature type="domain" description="Carrier" evidence="6">
    <location>
        <begin position="1656"/>
        <end position="1734"/>
    </location>
</feature>
<dbReference type="InterPro" id="IPR014031">
    <property type="entry name" value="Ketoacyl_synth_C"/>
</dbReference>
<dbReference type="PANTHER" id="PTHR43775">
    <property type="entry name" value="FATTY ACID SYNTHASE"/>
    <property type="match status" value="1"/>
</dbReference>
<dbReference type="InterPro" id="IPR009081">
    <property type="entry name" value="PP-bd_ACP"/>
</dbReference>
<dbReference type="InterPro" id="IPR016036">
    <property type="entry name" value="Malonyl_transacylase_ACP-bd"/>
</dbReference>
<dbReference type="InterPro" id="IPR020841">
    <property type="entry name" value="PKS_Beta-ketoAc_synthase_dom"/>
</dbReference>
<dbReference type="Gene3D" id="1.10.1200.10">
    <property type="entry name" value="ACP-like"/>
    <property type="match status" value="2"/>
</dbReference>
<dbReference type="SUPFAM" id="SSF52151">
    <property type="entry name" value="FabD/lysophospholipase-like"/>
    <property type="match status" value="2"/>
</dbReference>
<protein>
    <recommendedName>
        <fullName evidence="11">Polyketide synthase</fullName>
    </recommendedName>
</protein>
<dbReference type="Pfam" id="PF00550">
    <property type="entry name" value="PP-binding"/>
    <property type="match status" value="2"/>
</dbReference>
<feature type="region of interest" description="C-terminal hotdog fold" evidence="4">
    <location>
        <begin position="1450"/>
        <end position="1597"/>
    </location>
</feature>
<dbReference type="GO" id="GO:0044550">
    <property type="term" value="P:secondary metabolite biosynthetic process"/>
    <property type="evidence" value="ECO:0007669"/>
    <property type="project" value="TreeGrafter"/>
</dbReference>
<organism evidence="9 10">
    <name type="scientific">Aspergillus fumigatiaffinis</name>
    <dbReference type="NCBI Taxonomy" id="340414"/>
    <lineage>
        <taxon>Eukaryota</taxon>
        <taxon>Fungi</taxon>
        <taxon>Dikarya</taxon>
        <taxon>Ascomycota</taxon>
        <taxon>Pezizomycotina</taxon>
        <taxon>Eurotiomycetes</taxon>
        <taxon>Eurotiomycetidae</taxon>
        <taxon>Eurotiales</taxon>
        <taxon>Aspergillaceae</taxon>
        <taxon>Aspergillus</taxon>
        <taxon>Aspergillus subgen. Fumigati</taxon>
    </lineage>
</organism>
<dbReference type="InterPro" id="IPR018201">
    <property type="entry name" value="Ketoacyl_synth_AS"/>
</dbReference>
<evidence type="ECO:0000259" key="6">
    <source>
        <dbReference type="PROSITE" id="PS50075"/>
    </source>
</evidence>
<gene>
    <name evidence="9" type="ORF">CNMCM6805_006598</name>
</gene>
<dbReference type="OrthoDB" id="329835at2759"/>
<feature type="region of interest" description="Disordered" evidence="5">
    <location>
        <begin position="1854"/>
        <end position="1880"/>
    </location>
</feature>
<dbReference type="PROSITE" id="PS00606">
    <property type="entry name" value="KS3_1"/>
    <property type="match status" value="1"/>
</dbReference>
<feature type="domain" description="Carrier" evidence="6">
    <location>
        <begin position="1774"/>
        <end position="1851"/>
    </location>
</feature>
<dbReference type="NCBIfam" id="TIGR04532">
    <property type="entry name" value="PT_fungal_PKS"/>
    <property type="match status" value="1"/>
</dbReference>
<dbReference type="InterPro" id="IPR032088">
    <property type="entry name" value="SAT"/>
</dbReference>
<evidence type="ECO:0000256" key="1">
    <source>
        <dbReference type="ARBA" id="ARBA00022450"/>
    </source>
</evidence>
<dbReference type="Pfam" id="PF05368">
    <property type="entry name" value="NmrA"/>
    <property type="match status" value="1"/>
</dbReference>
<feature type="region of interest" description="Disordered" evidence="5">
    <location>
        <begin position="1610"/>
        <end position="1652"/>
    </location>
</feature>
<dbReference type="SUPFAM" id="SSF47336">
    <property type="entry name" value="ACP-like"/>
    <property type="match status" value="2"/>
</dbReference>
<dbReference type="Pfam" id="PF00109">
    <property type="entry name" value="ketoacyl-synt"/>
    <property type="match status" value="1"/>
</dbReference>
<dbReference type="Proteomes" id="UP000653565">
    <property type="component" value="Unassembled WGS sequence"/>
</dbReference>
<dbReference type="InterPro" id="IPR014043">
    <property type="entry name" value="Acyl_transferase_dom"/>
</dbReference>
<dbReference type="Gene3D" id="3.90.25.10">
    <property type="entry name" value="UDP-galactose 4-epimerase, domain 1"/>
    <property type="match status" value="1"/>
</dbReference>
<feature type="compositionally biased region" description="Low complexity" evidence="5">
    <location>
        <begin position="1871"/>
        <end position="1880"/>
    </location>
</feature>
<dbReference type="Pfam" id="PF02801">
    <property type="entry name" value="Ketoacyl-synt_C"/>
    <property type="match status" value="1"/>
</dbReference>
<proteinExistence type="predicted"/>
<dbReference type="GO" id="GO:0031177">
    <property type="term" value="F:phosphopantetheine binding"/>
    <property type="evidence" value="ECO:0007669"/>
    <property type="project" value="InterPro"/>
</dbReference>
<dbReference type="InterPro" id="IPR036291">
    <property type="entry name" value="NAD(P)-bd_dom_sf"/>
</dbReference>
<sequence length="2481" mass="271967">MAGSLKLYVFGDETGDFAEPLQRLCEQRKEVLFLHFLEELNKVLRDEVRRQPRDVRVQIPEFTDVLDLVRRYRYSGSRNQILETTLTCVCQLATVISFFSNESSQYFTPSDSVFAGFCTGLLSASSVATSQDTLQLIRNALTTVRVAFRIGAKVNGAAQRLSKHGDAAAARSWTTLIIGAQKEASIAALAQFNESKGIPKANQAYISANSEDVVSISGPPETVASLLHHSEYLQKFRTVSLDIYAPFHAPHLYSDDDVAEVLRPFSDEDEKRKLFIPVISGVGTRYSPDLDVDTLMVDVVRDILIRPLLFENVMNTVTETTTASPRKDCQIFSVGPSQAINSLASTLRADTSLNVTTEGQLHREKPDYEPLNGAQKIAIVGMAGRFPNSDDLESFWSTLQQGLDLHRRVPPDRFDIDAHYDPTGKKLNSTHTPYGCFIEKPGLFDPRFFNMSQREAYQTDPMGRLALVTAYEALEMSGFVPNRTPSSMLDRIGTFYGQTSDDWRTLNAAEKIDMYYIPGTIRAFATGRINYHFKFTGPSYNVDTACSSSFAAIQLACTSLLAKECDTALAGGLNVMTSPDLFAGLSRAHFLSKTGSCKTFDDGADGFCRGDGVGTVVLKRLEDAEADNDPILAVVLGTATNHSSEAVSITRPHGPAQESLYRKILKHTGVDPVDVSYVEMHGTGTQAGDGTEMKSITNVFAPRDQGRRQPDQLIYLGALKSNIGHGEASAGVASLIKTVIMMQKNAIPRHVGIKTTMNKTFPHDLNERGVRIAFKETPWVRPDGGKRRAYLNNFGASGGNTGLLLEDRPALVPTGGRDPRTSFVVSLSAKSTYSLDQNINRLATYLETNPDTSLPALSYTTTARRIHYPHRVSYAVRSISETLKSLRSTQSKAIKSEPISSGKIAFVFTGQGAHYTALGKQLFEDSQTFRNDVMEFNRIGQKQGFPTFLPLIDGSEEVGSLSPVALQLGQSCVQIALARLWQSWGITPNCVLGHSLGEYAALNVAGVLSASDTIYLVGRRAQLLEELCTPGSHKMLAIAASVSSAKEILGDNDIEVACINGPNETVISGSAEKMETYSKTLKAINIKCSLLSTAYAFHSAQIQVIVEQYGKAASSINFGTPNVPVISPLLGDVVTDGNVFGPDYLCRQAREAVNFMGALKAAESKGVVDNNAVWLEIGPAPVCSTFIKSSLGSKALTLPSLRQQEDVWKTLSGTLSNLYSKGLTIEWEEVHREYEGSHTVLALPSYCFEEKNYWLDYNNNWCLTKGQKLVESATPKRRGRHLSTPSVQKVTKEDYGQTKITVVAESDLSDPDLNHAVTGHLVNGSPLCPAGVYAESALTLAGYIYHKINKTENIGMDVRALEIMKPLIAKGRDQKEKQVFRITATADQPLKLVKISYNSVSADGSLGVLHATCTVEYGDTKIWRAEWSRLAYLVQSRINVMNDGVKGRQYRKLDRKEAYEGFSGFVEYDKQYHGMKEVVMDQKNLEATSKLEFQPSNGYGEFEIDPRFIDNISHLSGFILNGSGATDTKKQVYVSHGWDHLQIAEPLSSSKSYSNYVKMHEVDKATMSGDVYIFDGEEMVALVGGVKFKAIPRAVINQLLPPVKVVASTSSRVAANKDKPDKDLKPLEKSVPQQNQRATVTKASRKPQAPVAVPQKQNKAIIDDFLALIGEELGVEPSELQDDTAFADIGLDSLMSLSITGRIREELDLEAIPSSLFTDFPTIGPVKAVIMKLADTSSDETTTATSEEDDLATADADNTEMIKEIPFESVPANPSFSEAMDGLLAIVCEELGVDLVELLKGQHFAEAGVDSLMSLTITGRAREDLDMDIPSSFFVDYPTVDQARLAIASLTGSGDQTRATTPYSVSDDAKSSTSSLTGSSVLDSFDKPGYDLEVQDISQSTRPATSIVLQGSLKTASKTLFLLPDGSGSATSYAALPRISPDLCVVGLNCPFMKTPSEYTTGVDGVASLYLSEIRRRQPEGPYVLGGWSAGGILAYAVACQLIEMGEEIEALFLIDSPCPINLQPLPSELLHFVDSLGLLGAEGSAPNWLIPHFEASIKNLTDFIPYPMDPEEAPRTHIIWARDGLVSESDEKQFPRSDAEAKSVKFLLDGRQSLGTYGWEKLIGSENISVDFIEGNHFTMMREPKNRIIVVLGSTGDQGKGVVSSLLSDDSRELWNVRAVTRDVNSVSAQRLLNDFQTSDHRLSLTSADVFDIESLQNAFSGAYGVFAVTSETNSGTIENEDDLKLELESGKNIISAARICGIQHFVLSSLPDMRRATSGRFDKLFHMDHKFVIQQWAKQNLSAVTCLLPGLFFTNLDRPQYCRREANGVVRFRPPIPSTKLVEWVDPVHDMGIFAAEVFALGIAKTKNKNYVVCSPKLRMGEFASTFTRVTGQPAIYSPISMDEWADLSSKAVGNGFKEDIRQMMEWISIAPENKICYGALDPAEDSSWEDLHLRASSFEDWLRRSGWRGPPEGNLDML</sequence>
<dbReference type="PANTHER" id="PTHR43775:SF37">
    <property type="entry name" value="SI:DKEY-61P9.11"/>
    <property type="match status" value="1"/>
</dbReference>
<dbReference type="InterPro" id="IPR006162">
    <property type="entry name" value="Ppantetheine_attach_site"/>
</dbReference>
<keyword evidence="3" id="KW-0808">Transferase</keyword>
<reference evidence="9" key="1">
    <citation type="journal article" date="2020" name="bioRxiv">
        <title>Genomic and phenotypic heterogeneity of clinical isolates of the human pathogens Aspergillus fumigatus, Aspergillus lentulus and Aspergillus fumigatiaffinis.</title>
        <authorList>
            <person name="dos Santos R.A.C."/>
            <person name="Steenwyk J.L."/>
            <person name="Rivero-Menendez O."/>
            <person name="Mead M.E."/>
            <person name="Silva L.P."/>
            <person name="Bastos R.W."/>
            <person name="Alastruey-Izquierdo A."/>
            <person name="Goldman G.H."/>
            <person name="Rokas A."/>
        </authorList>
    </citation>
    <scope>NUCLEOTIDE SEQUENCE</scope>
    <source>
        <strain evidence="9">CNM-CM6805</strain>
    </source>
</reference>
<dbReference type="FunFam" id="1.10.1200.10:FF:000011">
    <property type="entry name" value="Sterigmatocystin biosynthesis polyketide synthase"/>
    <property type="match status" value="2"/>
</dbReference>
<dbReference type="Gene3D" id="3.10.129.110">
    <property type="entry name" value="Polyketide synthase dehydratase"/>
    <property type="match status" value="1"/>
</dbReference>
<dbReference type="InterPro" id="IPR020806">
    <property type="entry name" value="PKS_PP-bd"/>
</dbReference>
<dbReference type="Gene3D" id="3.30.70.3290">
    <property type="match status" value="1"/>
</dbReference>
<dbReference type="InterPro" id="IPR036736">
    <property type="entry name" value="ACP-like_sf"/>
</dbReference>
<dbReference type="GO" id="GO:0004315">
    <property type="term" value="F:3-oxoacyl-[acyl-carrier-protein] synthase activity"/>
    <property type="evidence" value="ECO:0007669"/>
    <property type="project" value="InterPro"/>
</dbReference>
<dbReference type="SMART" id="SM00825">
    <property type="entry name" value="PKS_KS"/>
    <property type="match status" value="1"/>
</dbReference>
<dbReference type="CDD" id="cd00833">
    <property type="entry name" value="PKS"/>
    <property type="match status" value="1"/>
</dbReference>
<evidence type="ECO:0000313" key="9">
    <source>
        <dbReference type="EMBL" id="KAF4238144.1"/>
    </source>
</evidence>
<evidence type="ECO:0000256" key="2">
    <source>
        <dbReference type="ARBA" id="ARBA00022553"/>
    </source>
</evidence>
<feature type="compositionally biased region" description="Polar residues" evidence="5">
    <location>
        <begin position="1854"/>
        <end position="1863"/>
    </location>
</feature>
<dbReference type="Pfam" id="PF22621">
    <property type="entry name" value="CurL-like_PKS_C"/>
    <property type="match status" value="1"/>
</dbReference>
<dbReference type="Pfam" id="PF14765">
    <property type="entry name" value="PS-DH"/>
    <property type="match status" value="1"/>
</dbReference>
<dbReference type="InterPro" id="IPR001031">
    <property type="entry name" value="Thioesterase"/>
</dbReference>
<dbReference type="FunFam" id="3.10.129.110:FF:000001">
    <property type="entry name" value="Sterigmatocystin biosynthesis polyketide synthase"/>
    <property type="match status" value="1"/>
</dbReference>
<dbReference type="InterPro" id="IPR016039">
    <property type="entry name" value="Thiolase-like"/>
</dbReference>
<keyword evidence="2" id="KW-0597">Phosphoprotein</keyword>
<evidence type="ECO:0000259" key="8">
    <source>
        <dbReference type="PROSITE" id="PS52019"/>
    </source>
</evidence>
<dbReference type="InterPro" id="IPR001227">
    <property type="entry name" value="Ac_transferase_dom_sf"/>
</dbReference>
<feature type="domain" description="PKS/mFAS DH" evidence="8">
    <location>
        <begin position="1288"/>
        <end position="1597"/>
    </location>
</feature>
<dbReference type="InterPro" id="IPR008030">
    <property type="entry name" value="NmrA-like"/>
</dbReference>
<dbReference type="GO" id="GO:0004312">
    <property type="term" value="F:fatty acid synthase activity"/>
    <property type="evidence" value="ECO:0007669"/>
    <property type="project" value="TreeGrafter"/>
</dbReference>
<evidence type="ECO:0000256" key="3">
    <source>
        <dbReference type="ARBA" id="ARBA00022679"/>
    </source>
</evidence>
<dbReference type="InterPro" id="IPR049551">
    <property type="entry name" value="PKS_DH_C"/>
</dbReference>
<dbReference type="Gene3D" id="3.40.366.10">
    <property type="entry name" value="Malonyl-Coenzyme A Acyl Carrier Protein, domain 2"/>
    <property type="match status" value="2"/>
</dbReference>
<dbReference type="Pfam" id="PF16073">
    <property type="entry name" value="SAT"/>
    <property type="match status" value="1"/>
</dbReference>
<dbReference type="InterPro" id="IPR014030">
    <property type="entry name" value="Ketoacyl_synth_N"/>
</dbReference>
<keyword evidence="1" id="KW-0596">Phosphopantetheine</keyword>
<accession>A0A8H4M598</accession>
<feature type="domain" description="Ketosynthase family 3 (KS3)" evidence="7">
    <location>
        <begin position="374"/>
        <end position="807"/>
    </location>
</feature>
<dbReference type="SUPFAM" id="SSF55048">
    <property type="entry name" value="Probable ACP-binding domain of malonyl-CoA ACP transacylase"/>
    <property type="match status" value="1"/>
</dbReference>
<dbReference type="Gene3D" id="3.40.47.10">
    <property type="match status" value="1"/>
</dbReference>
<dbReference type="PROSITE" id="PS50075">
    <property type="entry name" value="CARRIER"/>
    <property type="match status" value="2"/>
</dbReference>
<dbReference type="SMART" id="SM00823">
    <property type="entry name" value="PKS_PP"/>
    <property type="match status" value="2"/>
</dbReference>
<dbReference type="InterPro" id="IPR050091">
    <property type="entry name" value="PKS_NRPS_Biosynth_Enz"/>
</dbReference>
<feature type="compositionally biased region" description="Polar residues" evidence="5">
    <location>
        <begin position="1631"/>
        <end position="1642"/>
    </location>
</feature>
<dbReference type="SUPFAM" id="SSF53901">
    <property type="entry name" value="Thiolase-like"/>
    <property type="match status" value="1"/>
</dbReference>
<dbReference type="SMART" id="SM00827">
    <property type="entry name" value="PKS_AT"/>
    <property type="match status" value="1"/>
</dbReference>
<dbReference type="SUPFAM" id="SSF53474">
    <property type="entry name" value="alpha/beta-Hydrolases"/>
    <property type="match status" value="1"/>
</dbReference>
<dbReference type="Gene3D" id="3.30.70.250">
    <property type="entry name" value="Malonyl-CoA ACP transacylase, ACP-binding"/>
    <property type="match status" value="1"/>
</dbReference>
<evidence type="ECO:0008006" key="11">
    <source>
        <dbReference type="Google" id="ProtNLM"/>
    </source>
</evidence>
<dbReference type="InterPro" id="IPR016035">
    <property type="entry name" value="Acyl_Trfase/lysoPLipase"/>
</dbReference>
<comment type="caution">
    <text evidence="9">The sequence shown here is derived from an EMBL/GenBank/DDBJ whole genome shotgun (WGS) entry which is preliminary data.</text>
</comment>
<evidence type="ECO:0000256" key="5">
    <source>
        <dbReference type="SAM" id="MobiDB-lite"/>
    </source>
</evidence>
<evidence type="ECO:0000256" key="4">
    <source>
        <dbReference type="PROSITE-ProRule" id="PRU01363"/>
    </source>
</evidence>
<keyword evidence="10" id="KW-1185">Reference proteome</keyword>